<dbReference type="InterPro" id="IPR050576">
    <property type="entry name" value="Cilia_flagella_integrity"/>
</dbReference>
<evidence type="ECO:0000256" key="2">
    <source>
        <dbReference type="ARBA" id="ARBA00022614"/>
    </source>
</evidence>
<evidence type="ECO:0000313" key="8">
    <source>
        <dbReference type="Proteomes" id="UP000271974"/>
    </source>
</evidence>
<dbReference type="PANTHER" id="PTHR45973">
    <property type="entry name" value="PROTEIN PHOSPHATASE 1 REGULATORY SUBUNIT SDS22-RELATED"/>
    <property type="match status" value="1"/>
</dbReference>
<evidence type="ECO:0000256" key="6">
    <source>
        <dbReference type="SAM" id="MobiDB-lite"/>
    </source>
</evidence>
<evidence type="ECO:0000256" key="4">
    <source>
        <dbReference type="ARBA" id="ARBA00023069"/>
    </source>
</evidence>
<evidence type="ECO:0000313" key="7">
    <source>
        <dbReference type="EMBL" id="RUS72770.1"/>
    </source>
</evidence>
<comment type="caution">
    <text evidence="7">The sequence shown here is derived from an EMBL/GenBank/DDBJ whole genome shotgun (WGS) entry which is preliminary data.</text>
</comment>
<reference evidence="7 8" key="1">
    <citation type="submission" date="2019-01" db="EMBL/GenBank/DDBJ databases">
        <title>A draft genome assembly of the solar-powered sea slug Elysia chlorotica.</title>
        <authorList>
            <person name="Cai H."/>
            <person name="Li Q."/>
            <person name="Fang X."/>
            <person name="Li J."/>
            <person name="Curtis N.E."/>
            <person name="Altenburger A."/>
            <person name="Shibata T."/>
            <person name="Feng M."/>
            <person name="Maeda T."/>
            <person name="Schwartz J.A."/>
            <person name="Shigenobu S."/>
            <person name="Lundholm N."/>
            <person name="Nishiyama T."/>
            <person name="Yang H."/>
            <person name="Hasebe M."/>
            <person name="Li S."/>
            <person name="Pierce S.K."/>
            <person name="Wang J."/>
        </authorList>
    </citation>
    <scope>NUCLEOTIDE SEQUENCE [LARGE SCALE GENOMIC DNA]</scope>
    <source>
        <strain evidence="7">EC2010</strain>
        <tissue evidence="7">Whole organism of an adult</tissue>
    </source>
</reference>
<keyword evidence="2" id="KW-0433">Leucine-rich repeat</keyword>
<dbReference type="EMBL" id="RQTK01001021">
    <property type="protein sequence ID" value="RUS72770.1"/>
    <property type="molecule type" value="Genomic_DNA"/>
</dbReference>
<sequence length="283" mass="32482">IKPVRLSLHLIVKRHLPKDSMDWPQEKIISELNKVKRVRLDRENIGEIDSLELFSTQVTNLYLQSNKICTIKNLECMPNLQVLVLANNKIKEITGIKHLEKLLLLDLSENYLESVQMENIPKSIIILNLKGNPALEETNYRYCKVKDFPKLKQLDETEISTKEKKDAGLTIESDEECEDESDEDLQEDDEEVADGRQAESKQSSDLFVPLTSTDTDFDLSTPITYKQLPKIESSIQGIAADMLLRSQKRLEDVTLQHKQHLQQITNIKIKSKIKPVPQIPKPT</sequence>
<dbReference type="Pfam" id="PF12799">
    <property type="entry name" value="LRR_4"/>
    <property type="match status" value="1"/>
</dbReference>
<gene>
    <name evidence="7" type="ORF">EGW08_019470</name>
</gene>
<comment type="subcellular location">
    <subcellularLocation>
        <location evidence="1">Cell projection</location>
        <location evidence="1">Cilium</location>
    </subcellularLocation>
</comment>
<keyword evidence="5" id="KW-0966">Cell projection</keyword>
<dbReference type="OrthoDB" id="7451790at2759"/>
<dbReference type="InterPro" id="IPR032675">
    <property type="entry name" value="LRR_dom_sf"/>
</dbReference>
<evidence type="ECO:0000256" key="5">
    <source>
        <dbReference type="ARBA" id="ARBA00023273"/>
    </source>
</evidence>
<feature type="region of interest" description="Disordered" evidence="6">
    <location>
        <begin position="162"/>
        <end position="207"/>
    </location>
</feature>
<dbReference type="InterPro" id="IPR001611">
    <property type="entry name" value="Leu-rich_rpt"/>
</dbReference>
<evidence type="ECO:0008006" key="9">
    <source>
        <dbReference type="Google" id="ProtNLM"/>
    </source>
</evidence>
<name>A0A3S0ZQ95_ELYCH</name>
<dbReference type="Proteomes" id="UP000271974">
    <property type="component" value="Unassembled WGS sequence"/>
</dbReference>
<keyword evidence="3" id="KW-0677">Repeat</keyword>
<accession>A0A3S0ZQ95</accession>
<feature type="non-terminal residue" evidence="7">
    <location>
        <position position="1"/>
    </location>
</feature>
<dbReference type="InterPro" id="IPR025875">
    <property type="entry name" value="Leu-rich_rpt_4"/>
</dbReference>
<keyword evidence="4" id="KW-0969">Cilium</keyword>
<dbReference type="AlphaFoldDB" id="A0A3S0ZQ95"/>
<dbReference type="Gene3D" id="3.80.10.10">
    <property type="entry name" value="Ribonuclease Inhibitor"/>
    <property type="match status" value="1"/>
</dbReference>
<keyword evidence="8" id="KW-1185">Reference proteome</keyword>
<dbReference type="PROSITE" id="PS51450">
    <property type="entry name" value="LRR"/>
    <property type="match status" value="2"/>
</dbReference>
<dbReference type="SUPFAM" id="SSF52058">
    <property type="entry name" value="L domain-like"/>
    <property type="match status" value="1"/>
</dbReference>
<organism evidence="7 8">
    <name type="scientific">Elysia chlorotica</name>
    <name type="common">Eastern emerald elysia</name>
    <name type="synonym">Sea slug</name>
    <dbReference type="NCBI Taxonomy" id="188477"/>
    <lineage>
        <taxon>Eukaryota</taxon>
        <taxon>Metazoa</taxon>
        <taxon>Spiralia</taxon>
        <taxon>Lophotrochozoa</taxon>
        <taxon>Mollusca</taxon>
        <taxon>Gastropoda</taxon>
        <taxon>Heterobranchia</taxon>
        <taxon>Euthyneura</taxon>
        <taxon>Panpulmonata</taxon>
        <taxon>Sacoglossa</taxon>
        <taxon>Placobranchoidea</taxon>
        <taxon>Plakobranchidae</taxon>
        <taxon>Elysia</taxon>
    </lineage>
</organism>
<proteinExistence type="predicted"/>
<feature type="compositionally biased region" description="Acidic residues" evidence="6">
    <location>
        <begin position="172"/>
        <end position="192"/>
    </location>
</feature>
<protein>
    <recommendedName>
        <fullName evidence="9">U2A'/phosphoprotein 32 family A C-terminal domain-containing protein</fullName>
    </recommendedName>
</protein>
<dbReference type="SMART" id="SM00365">
    <property type="entry name" value="LRR_SD22"/>
    <property type="match status" value="2"/>
</dbReference>
<evidence type="ECO:0000256" key="1">
    <source>
        <dbReference type="ARBA" id="ARBA00004138"/>
    </source>
</evidence>
<dbReference type="STRING" id="188477.A0A3S0ZQ95"/>
<dbReference type="PANTHER" id="PTHR45973:SF9">
    <property type="entry name" value="LEUCINE-RICH REPEAT-CONTAINING PROTEIN 46"/>
    <property type="match status" value="1"/>
</dbReference>
<evidence type="ECO:0000256" key="3">
    <source>
        <dbReference type="ARBA" id="ARBA00022737"/>
    </source>
</evidence>